<dbReference type="Proteomes" id="UP001201262">
    <property type="component" value="Unassembled WGS sequence"/>
</dbReference>
<comment type="caution">
    <text evidence="1">The sequence shown here is derived from an EMBL/GenBank/DDBJ whole genome shotgun (WGS) entry which is preliminary data.</text>
</comment>
<protein>
    <submittedName>
        <fullName evidence="1">Uncharacterized protein</fullName>
    </submittedName>
</protein>
<proteinExistence type="predicted"/>
<reference evidence="1" key="1">
    <citation type="submission" date="2021-12" db="EMBL/GenBank/DDBJ databases">
        <title>Convergent genome expansion in fungi linked to evolution of root-endophyte symbiosis.</title>
        <authorList>
            <consortium name="DOE Joint Genome Institute"/>
            <person name="Ke Y.-H."/>
            <person name="Bonito G."/>
            <person name="Liao H.-L."/>
            <person name="Looney B."/>
            <person name="Rojas-Flechas A."/>
            <person name="Nash J."/>
            <person name="Hameed K."/>
            <person name="Schadt C."/>
            <person name="Martin F."/>
            <person name="Crous P.W."/>
            <person name="Miettinen O."/>
            <person name="Magnuson J.K."/>
            <person name="Labbe J."/>
            <person name="Jacobson D."/>
            <person name="Doktycz M.J."/>
            <person name="Veneault-Fourrey C."/>
            <person name="Kuo A."/>
            <person name="Mondo S."/>
            <person name="Calhoun S."/>
            <person name="Riley R."/>
            <person name="Ohm R."/>
            <person name="LaButti K."/>
            <person name="Andreopoulos B."/>
            <person name="Pangilinan J."/>
            <person name="Nolan M."/>
            <person name="Tritt A."/>
            <person name="Clum A."/>
            <person name="Lipzen A."/>
            <person name="Daum C."/>
            <person name="Barry K."/>
            <person name="Grigoriev I.V."/>
            <person name="Vilgalys R."/>
        </authorList>
    </citation>
    <scope>NUCLEOTIDE SEQUENCE</scope>
    <source>
        <strain evidence="1">PMI_201</strain>
    </source>
</reference>
<keyword evidence="2" id="KW-1185">Reference proteome</keyword>
<sequence length="53" mass="6169">MASLFLISPDACSRLPLRFWDKFLFPHIVNSHRVSVLRVFSKLALVYSSAYRI</sequence>
<evidence type="ECO:0000313" key="1">
    <source>
        <dbReference type="EMBL" id="KAH8695589.1"/>
    </source>
</evidence>
<evidence type="ECO:0000313" key="2">
    <source>
        <dbReference type="Proteomes" id="UP001201262"/>
    </source>
</evidence>
<accession>A0AAD4KNS6</accession>
<organism evidence="1 2">
    <name type="scientific">Talaromyces proteolyticus</name>
    <dbReference type="NCBI Taxonomy" id="1131652"/>
    <lineage>
        <taxon>Eukaryota</taxon>
        <taxon>Fungi</taxon>
        <taxon>Dikarya</taxon>
        <taxon>Ascomycota</taxon>
        <taxon>Pezizomycotina</taxon>
        <taxon>Eurotiomycetes</taxon>
        <taxon>Eurotiomycetidae</taxon>
        <taxon>Eurotiales</taxon>
        <taxon>Trichocomaceae</taxon>
        <taxon>Talaromyces</taxon>
        <taxon>Talaromyces sect. Bacilispori</taxon>
    </lineage>
</organism>
<name>A0AAD4KNS6_9EURO</name>
<dbReference type="AlphaFoldDB" id="A0AAD4KNS6"/>
<gene>
    <name evidence="1" type="ORF">BGW36DRAFT_382985</name>
</gene>
<dbReference type="RefSeq" id="XP_046070731.1">
    <property type="nucleotide sequence ID" value="XM_046216612.1"/>
</dbReference>
<dbReference type="EMBL" id="JAJTJA010000008">
    <property type="protein sequence ID" value="KAH8695589.1"/>
    <property type="molecule type" value="Genomic_DNA"/>
</dbReference>
<dbReference type="GeneID" id="70246899"/>